<feature type="transmembrane region" description="Helical" evidence="1">
    <location>
        <begin position="32"/>
        <end position="52"/>
    </location>
</feature>
<proteinExistence type="predicted"/>
<sequence length="236" mass="25355">MTAQMFLTYLVFVVAAVIGVSAAYLPRQMTFAIIAGLAIWLAYVGLLSALGYVRDPSLRPPGIVWLVGPFLLFVVFVVRSNMGAWVAAAIPLWLILGFESFRIGVELLIHRLREDGLVPKLLTYAGGNVDMFVGLSAPIIAWIATRERPGLRLAMGWNVLGLLSLANVATSSMLTGPLKLISTQVPNVAMGFFPYSFIPGFLAPLAVTLHVLAIRAIATLLRDTRSPASGISTSTS</sequence>
<dbReference type="AlphaFoldDB" id="A0A1M5MMX6"/>
<dbReference type="RefSeq" id="WP_079567503.1">
    <property type="nucleotide sequence ID" value="NZ_LT670818.1"/>
</dbReference>
<protein>
    <submittedName>
        <fullName evidence="2">Uncharacterized protein</fullName>
    </submittedName>
</protein>
<accession>A0A1M5MMX6</accession>
<keyword evidence="1" id="KW-0472">Membrane</keyword>
<dbReference type="EMBL" id="LT670818">
    <property type="protein sequence ID" value="SHG78133.1"/>
    <property type="molecule type" value="Genomic_DNA"/>
</dbReference>
<feature type="transmembrane region" description="Helical" evidence="1">
    <location>
        <begin position="195"/>
        <end position="218"/>
    </location>
</feature>
<evidence type="ECO:0000313" key="2">
    <source>
        <dbReference type="EMBL" id="SHG78133.1"/>
    </source>
</evidence>
<evidence type="ECO:0000313" key="3">
    <source>
        <dbReference type="Proteomes" id="UP000190675"/>
    </source>
</evidence>
<feature type="transmembrane region" description="Helical" evidence="1">
    <location>
        <begin position="156"/>
        <end position="175"/>
    </location>
</feature>
<feature type="transmembrane region" description="Helical" evidence="1">
    <location>
        <begin position="121"/>
        <end position="144"/>
    </location>
</feature>
<reference evidence="2 3" key="1">
    <citation type="submission" date="2016-11" db="EMBL/GenBank/DDBJ databases">
        <authorList>
            <person name="Jaros S."/>
            <person name="Januszkiewicz K."/>
            <person name="Wedrychowicz H."/>
        </authorList>
    </citation>
    <scope>NUCLEOTIDE SEQUENCE [LARGE SCALE GENOMIC DNA]</scope>
    <source>
        <strain evidence="2 3">GAS242</strain>
    </source>
</reference>
<dbReference type="Proteomes" id="UP000190675">
    <property type="component" value="Chromosome I"/>
</dbReference>
<organism evidence="2 3">
    <name type="scientific">Bradyrhizobium erythrophlei</name>
    <dbReference type="NCBI Taxonomy" id="1437360"/>
    <lineage>
        <taxon>Bacteria</taxon>
        <taxon>Pseudomonadati</taxon>
        <taxon>Pseudomonadota</taxon>
        <taxon>Alphaproteobacteria</taxon>
        <taxon>Hyphomicrobiales</taxon>
        <taxon>Nitrobacteraceae</taxon>
        <taxon>Bradyrhizobium</taxon>
    </lineage>
</organism>
<keyword evidence="1" id="KW-1133">Transmembrane helix</keyword>
<evidence type="ECO:0000256" key="1">
    <source>
        <dbReference type="SAM" id="Phobius"/>
    </source>
</evidence>
<feature type="transmembrane region" description="Helical" evidence="1">
    <location>
        <begin position="85"/>
        <end position="109"/>
    </location>
</feature>
<feature type="transmembrane region" description="Helical" evidence="1">
    <location>
        <begin position="58"/>
        <end position="78"/>
    </location>
</feature>
<name>A0A1M5MMX6_9BRAD</name>
<feature type="transmembrane region" description="Helical" evidence="1">
    <location>
        <begin position="6"/>
        <end position="25"/>
    </location>
</feature>
<gene>
    <name evidence="2" type="ORF">SAMN05444169_4097</name>
</gene>
<keyword evidence="1" id="KW-0812">Transmembrane</keyword>
<dbReference type="OrthoDB" id="8235642at2"/>